<proteinExistence type="predicted"/>
<name>A0AAV4STP0_9ARAC</name>
<organism evidence="2 3">
    <name type="scientific">Caerostris darwini</name>
    <dbReference type="NCBI Taxonomy" id="1538125"/>
    <lineage>
        <taxon>Eukaryota</taxon>
        <taxon>Metazoa</taxon>
        <taxon>Ecdysozoa</taxon>
        <taxon>Arthropoda</taxon>
        <taxon>Chelicerata</taxon>
        <taxon>Arachnida</taxon>
        <taxon>Araneae</taxon>
        <taxon>Araneomorphae</taxon>
        <taxon>Entelegynae</taxon>
        <taxon>Araneoidea</taxon>
        <taxon>Araneidae</taxon>
        <taxon>Caerostris</taxon>
    </lineage>
</organism>
<dbReference type="Proteomes" id="UP001054837">
    <property type="component" value="Unassembled WGS sequence"/>
</dbReference>
<dbReference type="EMBL" id="BPLQ01008199">
    <property type="protein sequence ID" value="GIY35807.1"/>
    <property type="molecule type" value="Genomic_DNA"/>
</dbReference>
<dbReference type="AlphaFoldDB" id="A0AAV4STP0"/>
<reference evidence="2 3" key="1">
    <citation type="submission" date="2021-06" db="EMBL/GenBank/DDBJ databases">
        <title>Caerostris darwini draft genome.</title>
        <authorList>
            <person name="Kono N."/>
            <person name="Arakawa K."/>
        </authorList>
    </citation>
    <scope>NUCLEOTIDE SEQUENCE [LARGE SCALE GENOMIC DNA]</scope>
</reference>
<accession>A0AAV4STP0</accession>
<feature type="transmembrane region" description="Helical" evidence="1">
    <location>
        <begin position="108"/>
        <end position="129"/>
    </location>
</feature>
<protein>
    <submittedName>
        <fullName evidence="2">Uncharacterized protein</fullName>
    </submittedName>
</protein>
<evidence type="ECO:0000313" key="3">
    <source>
        <dbReference type="Proteomes" id="UP001054837"/>
    </source>
</evidence>
<gene>
    <name evidence="2" type="ORF">CDAR_404021</name>
</gene>
<keyword evidence="1" id="KW-1133">Transmembrane helix</keyword>
<comment type="caution">
    <text evidence="2">The sequence shown here is derived from an EMBL/GenBank/DDBJ whole genome shotgun (WGS) entry which is preliminary data.</text>
</comment>
<keyword evidence="1" id="KW-0472">Membrane</keyword>
<keyword evidence="3" id="KW-1185">Reference proteome</keyword>
<keyword evidence="1" id="KW-0812">Transmembrane</keyword>
<sequence>MEDLCRIDSDLVRDFYLHGDCINQRDLTKIFQRCSTDLRKDIMSLGKGIKGLDDFFKHTCPKSDDIMSCIYNGVKSDCGKDSEKLFRQIVNPFYQLFKQSCIETGNSASAASASVVLLTLQFVLLVFFFKKIHN</sequence>
<evidence type="ECO:0000313" key="2">
    <source>
        <dbReference type="EMBL" id="GIY35807.1"/>
    </source>
</evidence>
<evidence type="ECO:0000256" key="1">
    <source>
        <dbReference type="SAM" id="Phobius"/>
    </source>
</evidence>